<evidence type="ECO:0000313" key="3">
    <source>
        <dbReference type="EMBL" id="ADR37796.1"/>
    </source>
</evidence>
<keyword evidence="1" id="KW-1133">Transmembrane helix</keyword>
<evidence type="ECO:0000313" key="4">
    <source>
        <dbReference type="Proteomes" id="UP000008722"/>
    </source>
</evidence>
<gene>
    <name evidence="3" type="ordered locus">Ocepr_2348</name>
</gene>
<keyword evidence="3" id="KW-0614">Plasmid</keyword>
<geneLocation type="plasmid" evidence="3 4">
    <name>pOCEPR01</name>
</geneLocation>
<evidence type="ECO:0000256" key="2">
    <source>
        <dbReference type="SAM" id="SignalP"/>
    </source>
</evidence>
<feature type="transmembrane region" description="Helical" evidence="1">
    <location>
        <begin position="78"/>
        <end position="99"/>
    </location>
</feature>
<keyword evidence="1" id="KW-0812">Transmembrane</keyword>
<protein>
    <recommendedName>
        <fullName evidence="5">Conjugal transfer protein TrbC</fullName>
    </recommendedName>
</protein>
<dbReference type="Proteomes" id="UP000008722">
    <property type="component" value="Plasmid pOCEPR01"/>
</dbReference>
<feature type="signal peptide" evidence="2">
    <location>
        <begin position="1"/>
        <end position="19"/>
    </location>
</feature>
<accession>E4UAL7</accession>
<name>E4UAL7_OCEP5</name>
<reference evidence="4" key="1">
    <citation type="submission" date="2010-11" db="EMBL/GenBank/DDBJ databases">
        <title>The complete sequence of plasmid of Oceanithermus profundus DSM 14977.</title>
        <authorList>
            <consortium name="US DOE Joint Genome Institute (JGI-PGF)"/>
            <person name="Lucas S."/>
            <person name="Copeland A."/>
            <person name="Lapidus A."/>
            <person name="Bruce D."/>
            <person name="Goodwin L."/>
            <person name="Pitluck S."/>
            <person name="Kyrpides N."/>
            <person name="Mavromatis K."/>
            <person name="Pagani I."/>
            <person name="Ivanova N."/>
            <person name="Zhang X."/>
            <person name="Brettin T."/>
            <person name="Detter J.C."/>
            <person name="Tapia R."/>
            <person name="Han C."/>
            <person name="Land M."/>
            <person name="Hauser L."/>
            <person name="Markowitz V."/>
            <person name="Cheng J.-F."/>
            <person name="Hugenholtz P."/>
            <person name="Woyke T."/>
            <person name="Wu D."/>
            <person name="Tindall B."/>
            <person name="Faehnrich R."/>
            <person name="Brambilla E."/>
            <person name="Klenk H.-P."/>
            <person name="Eisen J.A."/>
        </authorList>
    </citation>
    <scope>NUCLEOTIDE SEQUENCE [LARGE SCALE GENOMIC DNA]</scope>
    <source>
        <strain evidence="4">DSM 14977 / NBRC 100410 / VKM B-2274 / 506</strain>
        <plasmid evidence="4">Plasmid pOCEPR01</plasmid>
    </source>
</reference>
<evidence type="ECO:0000256" key="1">
    <source>
        <dbReference type="SAM" id="Phobius"/>
    </source>
</evidence>
<reference evidence="3 4" key="2">
    <citation type="journal article" date="2011" name="Stand. Genomic Sci.">
        <title>Complete genome sequence of Oceanithermus profundus type strain (506).</title>
        <authorList>
            <person name="Pati A."/>
            <person name="Zhang X."/>
            <person name="Lapidus A."/>
            <person name="Nolan M."/>
            <person name="Lucas S."/>
            <person name="Del Rio T.G."/>
            <person name="Tice H."/>
            <person name="Cheng J.F."/>
            <person name="Tapia R."/>
            <person name="Han C."/>
            <person name="Goodwin L."/>
            <person name="Pitluck S."/>
            <person name="Liolios K."/>
            <person name="Pagani I."/>
            <person name="Ivanova N."/>
            <person name="Mavromatis K."/>
            <person name="Chen A."/>
            <person name="Palaniappan K."/>
            <person name="Hauser L."/>
            <person name="Jeffries C.D."/>
            <person name="Brambilla E.M."/>
            <person name="Rohl A."/>
            <person name="Mwirichia R."/>
            <person name="Rohde M."/>
            <person name="Tindall B.J."/>
            <person name="Sikorski J."/>
            <person name="Wirth R."/>
            <person name="Goker M."/>
            <person name="Woyke T."/>
            <person name="Detter J.C."/>
            <person name="Bristow J."/>
            <person name="Eisen J.A."/>
            <person name="Markowitz V."/>
            <person name="Hugenholtz P."/>
            <person name="Kyrpides N.C."/>
            <person name="Klenk H.P."/>
            <person name="Land M."/>
        </authorList>
    </citation>
    <scope>NUCLEOTIDE SEQUENCE [LARGE SCALE GENOMIC DNA]</scope>
    <source>
        <strain evidence="4">DSM 14977 / NBRC 100410 / VKM B-2274 / 506</strain>
        <plasmid evidence="4">Plasmid pOCEPR01</plasmid>
    </source>
</reference>
<feature type="transmembrane region" description="Helical" evidence="1">
    <location>
        <begin position="43"/>
        <end position="66"/>
    </location>
</feature>
<keyword evidence="1" id="KW-0472">Membrane</keyword>
<feature type="chain" id="PRO_5003190252" description="Conjugal transfer protein TrbC" evidence="2">
    <location>
        <begin position="20"/>
        <end position="111"/>
    </location>
</feature>
<dbReference type="EMBL" id="CP002362">
    <property type="protein sequence ID" value="ADR37796.1"/>
    <property type="molecule type" value="Genomic_DNA"/>
</dbReference>
<organism evidence="3 4">
    <name type="scientific">Oceanithermus profundus (strain DSM 14977 / NBRC 100410 / VKM B-2274 / 506)</name>
    <dbReference type="NCBI Taxonomy" id="670487"/>
    <lineage>
        <taxon>Bacteria</taxon>
        <taxon>Thermotogati</taxon>
        <taxon>Deinococcota</taxon>
        <taxon>Deinococci</taxon>
        <taxon>Thermales</taxon>
        <taxon>Thermaceae</taxon>
        <taxon>Oceanithermus</taxon>
    </lineage>
</organism>
<proteinExistence type="predicted"/>
<dbReference type="HOGENOM" id="CLU_2155759_0_0_0"/>
<evidence type="ECO:0008006" key="5">
    <source>
        <dbReference type="Google" id="ProtNLM"/>
    </source>
</evidence>
<dbReference type="KEGG" id="opr:Ocepr_2348"/>
<dbReference type="AlphaFoldDB" id="E4UAL7"/>
<sequence length="111" mass="11701" precursor="true">MTIALLAVLALVVAAPALAQTTEDNFRNVLGTVRNIGRETADTTLWFATTVFKVIFYAAALGALLWGLSMKAAGHKNWWMWAGGALVAIIGYSVGLPFLEALVGGPPTISP</sequence>
<keyword evidence="2" id="KW-0732">Signal</keyword>
<keyword evidence="4" id="KW-1185">Reference proteome</keyword>